<evidence type="ECO:0000313" key="1">
    <source>
        <dbReference type="EMBL" id="MEQ2310253.1"/>
    </source>
</evidence>
<sequence>MEDGFSSYSSLYDTSSLLQFCNGKFPSSTFLFSSFLLHTVKHLHTETHAAASGICSNRLPHQGSVNRVRAHTSTEQICMTAFVLMAKLTS</sequence>
<accession>A0ABV0ZVH4</accession>
<proteinExistence type="predicted"/>
<protein>
    <submittedName>
        <fullName evidence="1">Uncharacterized protein</fullName>
    </submittedName>
</protein>
<organism evidence="1 2">
    <name type="scientific">Ameca splendens</name>
    <dbReference type="NCBI Taxonomy" id="208324"/>
    <lineage>
        <taxon>Eukaryota</taxon>
        <taxon>Metazoa</taxon>
        <taxon>Chordata</taxon>
        <taxon>Craniata</taxon>
        <taxon>Vertebrata</taxon>
        <taxon>Euteleostomi</taxon>
        <taxon>Actinopterygii</taxon>
        <taxon>Neopterygii</taxon>
        <taxon>Teleostei</taxon>
        <taxon>Neoteleostei</taxon>
        <taxon>Acanthomorphata</taxon>
        <taxon>Ovalentaria</taxon>
        <taxon>Atherinomorphae</taxon>
        <taxon>Cyprinodontiformes</taxon>
        <taxon>Goodeidae</taxon>
        <taxon>Ameca</taxon>
    </lineage>
</organism>
<keyword evidence="2" id="KW-1185">Reference proteome</keyword>
<dbReference type="Proteomes" id="UP001469553">
    <property type="component" value="Unassembled WGS sequence"/>
</dbReference>
<dbReference type="EMBL" id="JAHRIP010075582">
    <property type="protein sequence ID" value="MEQ2310253.1"/>
    <property type="molecule type" value="Genomic_DNA"/>
</dbReference>
<name>A0ABV0ZVH4_9TELE</name>
<reference evidence="1 2" key="1">
    <citation type="submission" date="2021-06" db="EMBL/GenBank/DDBJ databases">
        <authorList>
            <person name="Palmer J.M."/>
        </authorList>
    </citation>
    <scope>NUCLEOTIDE SEQUENCE [LARGE SCALE GENOMIC DNA]</scope>
    <source>
        <strain evidence="1 2">AS_MEX2019</strain>
        <tissue evidence="1">Muscle</tissue>
    </source>
</reference>
<comment type="caution">
    <text evidence="1">The sequence shown here is derived from an EMBL/GenBank/DDBJ whole genome shotgun (WGS) entry which is preliminary data.</text>
</comment>
<evidence type="ECO:0000313" key="2">
    <source>
        <dbReference type="Proteomes" id="UP001469553"/>
    </source>
</evidence>
<gene>
    <name evidence="1" type="ORF">AMECASPLE_006964</name>
</gene>